<keyword evidence="6 11" id="KW-0547">Nucleotide-binding</keyword>
<evidence type="ECO:0000256" key="1">
    <source>
        <dbReference type="ARBA" id="ARBA00004496"/>
    </source>
</evidence>
<comment type="similarity">
    <text evidence="2 11">Belongs to the class-II aminoacyl-tRNA synthetase family.</text>
</comment>
<evidence type="ECO:0000256" key="3">
    <source>
        <dbReference type="ARBA" id="ARBA00011209"/>
    </source>
</evidence>
<evidence type="ECO:0000256" key="7">
    <source>
        <dbReference type="ARBA" id="ARBA00022840"/>
    </source>
</evidence>
<dbReference type="SUPFAM" id="SSF109604">
    <property type="entry name" value="HD-domain/PDEase-like"/>
    <property type="match status" value="1"/>
</dbReference>
<evidence type="ECO:0000256" key="9">
    <source>
        <dbReference type="ARBA" id="ARBA00023146"/>
    </source>
</evidence>
<name>A0ABY6Q423_9GAMM</name>
<evidence type="ECO:0000256" key="6">
    <source>
        <dbReference type="ARBA" id="ARBA00022741"/>
    </source>
</evidence>
<dbReference type="EC" id="6.1.1.14" evidence="11"/>
<evidence type="ECO:0000256" key="4">
    <source>
        <dbReference type="ARBA" id="ARBA00022490"/>
    </source>
</evidence>
<keyword evidence="14" id="KW-1185">Reference proteome</keyword>
<keyword evidence="8 11" id="KW-0648">Protein biosynthesis</keyword>
<dbReference type="Pfam" id="PF02092">
    <property type="entry name" value="tRNA_synt_2f"/>
    <property type="match status" value="1"/>
</dbReference>
<evidence type="ECO:0000256" key="2">
    <source>
        <dbReference type="ARBA" id="ARBA00008226"/>
    </source>
</evidence>
<comment type="catalytic activity">
    <reaction evidence="10 11">
        <text>tRNA(Gly) + glycine + ATP = glycyl-tRNA(Gly) + AMP + diphosphate</text>
        <dbReference type="Rhea" id="RHEA:16013"/>
        <dbReference type="Rhea" id="RHEA-COMP:9664"/>
        <dbReference type="Rhea" id="RHEA-COMP:9683"/>
        <dbReference type="ChEBI" id="CHEBI:30616"/>
        <dbReference type="ChEBI" id="CHEBI:33019"/>
        <dbReference type="ChEBI" id="CHEBI:57305"/>
        <dbReference type="ChEBI" id="CHEBI:78442"/>
        <dbReference type="ChEBI" id="CHEBI:78522"/>
        <dbReference type="ChEBI" id="CHEBI:456215"/>
        <dbReference type="EC" id="6.1.1.14"/>
    </reaction>
</comment>
<keyword evidence="4 11" id="KW-0963">Cytoplasm</keyword>
<keyword evidence="9 11" id="KW-0030">Aminoacyl-tRNA synthetase</keyword>
<dbReference type="HAMAP" id="MF_00255">
    <property type="entry name" value="Gly_tRNA_synth_beta"/>
    <property type="match status" value="1"/>
</dbReference>
<dbReference type="PANTHER" id="PTHR30075">
    <property type="entry name" value="GLYCYL-TRNA SYNTHETASE"/>
    <property type="match status" value="1"/>
</dbReference>
<dbReference type="Pfam" id="PF05746">
    <property type="entry name" value="DALR_1"/>
    <property type="match status" value="1"/>
</dbReference>
<feature type="domain" description="DALR anticodon binding" evidence="12">
    <location>
        <begin position="579"/>
        <end position="675"/>
    </location>
</feature>
<evidence type="ECO:0000256" key="10">
    <source>
        <dbReference type="ARBA" id="ARBA00047937"/>
    </source>
</evidence>
<dbReference type="InterPro" id="IPR006194">
    <property type="entry name" value="Gly-tRNA-synth_heterodimer"/>
</dbReference>
<comment type="subcellular location">
    <subcellularLocation>
        <location evidence="1 11">Cytoplasm</location>
    </subcellularLocation>
</comment>
<evidence type="ECO:0000259" key="12">
    <source>
        <dbReference type="Pfam" id="PF05746"/>
    </source>
</evidence>
<reference evidence="13 14" key="1">
    <citation type="submission" date="2019-02" db="EMBL/GenBank/DDBJ databases">
        <title>Halieaceae_genomes.</title>
        <authorList>
            <person name="Li S.-H."/>
        </authorList>
    </citation>
    <scope>NUCLEOTIDE SEQUENCE [LARGE SCALE GENOMIC DNA]</scope>
    <source>
        <strain evidence="13 14">JH123</strain>
    </source>
</reference>
<dbReference type="EMBL" id="CP036501">
    <property type="protein sequence ID" value="UZP73725.1"/>
    <property type="molecule type" value="Genomic_DNA"/>
</dbReference>
<dbReference type="PRINTS" id="PR01045">
    <property type="entry name" value="TRNASYNTHGB"/>
</dbReference>
<protein>
    <recommendedName>
        <fullName evidence="11">Glycine--tRNA ligase beta subunit</fullName>
        <ecNumber evidence="11">6.1.1.14</ecNumber>
    </recommendedName>
    <alternativeName>
        <fullName evidence="11">Glycyl-tRNA synthetase beta subunit</fullName>
        <shortName evidence="11">GlyRS</shortName>
    </alternativeName>
</protein>
<dbReference type="InterPro" id="IPR008909">
    <property type="entry name" value="DALR_anticod-bd"/>
</dbReference>
<gene>
    <name evidence="11" type="primary">glyS</name>
    <name evidence="13" type="ORF">E0F26_02765</name>
</gene>
<evidence type="ECO:0000256" key="5">
    <source>
        <dbReference type="ARBA" id="ARBA00022598"/>
    </source>
</evidence>
<organism evidence="13 14">
    <name type="scientific">Candidatus Paraluminiphilus aquimaris</name>
    <dbReference type="NCBI Taxonomy" id="2518994"/>
    <lineage>
        <taxon>Bacteria</taxon>
        <taxon>Pseudomonadati</taxon>
        <taxon>Pseudomonadota</taxon>
        <taxon>Gammaproteobacteria</taxon>
        <taxon>Cellvibrionales</taxon>
        <taxon>Halieaceae</taxon>
        <taxon>Candidatus Paraluminiphilus</taxon>
    </lineage>
</organism>
<proteinExistence type="inferred from homology"/>
<evidence type="ECO:0000313" key="14">
    <source>
        <dbReference type="Proteomes" id="UP001317963"/>
    </source>
</evidence>
<dbReference type="GO" id="GO:0004820">
    <property type="term" value="F:glycine-tRNA ligase activity"/>
    <property type="evidence" value="ECO:0007669"/>
    <property type="project" value="UniProtKB-EC"/>
</dbReference>
<evidence type="ECO:0000256" key="11">
    <source>
        <dbReference type="HAMAP-Rule" id="MF_00255"/>
    </source>
</evidence>
<dbReference type="NCBIfam" id="TIGR00211">
    <property type="entry name" value="glyS"/>
    <property type="match status" value="1"/>
</dbReference>
<dbReference type="InterPro" id="IPR015944">
    <property type="entry name" value="Gly-tRNA-synth_bsu"/>
</dbReference>
<dbReference type="RefSeq" id="WP_279242520.1">
    <property type="nucleotide sequence ID" value="NZ_CP036501.1"/>
</dbReference>
<dbReference type="PANTHER" id="PTHR30075:SF2">
    <property type="entry name" value="GLYCINE--TRNA LIGASE, CHLOROPLASTIC_MITOCHONDRIAL 2"/>
    <property type="match status" value="1"/>
</dbReference>
<dbReference type="PROSITE" id="PS50861">
    <property type="entry name" value="AA_TRNA_LIGASE_II_GLYAB"/>
    <property type="match status" value="1"/>
</dbReference>
<keyword evidence="5 11" id="KW-0436">Ligase</keyword>
<accession>A0ABY6Q423</accession>
<keyword evidence="7 11" id="KW-0067">ATP-binding</keyword>
<dbReference type="Proteomes" id="UP001317963">
    <property type="component" value="Chromosome"/>
</dbReference>
<evidence type="ECO:0000313" key="13">
    <source>
        <dbReference type="EMBL" id="UZP73725.1"/>
    </source>
</evidence>
<sequence length="687" mass="74139">MSKETILFELGTEELPAGEYVHMAEALAAGICSGLKGHSLHFDEARVLATPRRLTAIISGVSKEAPDTEQEILGPPIAAAKTKEGDWTPAAIGFAKKQGIAVDALATIATDKGDRLGIVKRVQGAVCAEALPEIVRQAVAQIPVSKRMRWGRERHEFLRPVQWLILLLGDDALDVSLFGLQSGRTSRGHRFHGQSEINIPNPESYEALLREQYVIADHSERKALIRQQVEALVSNTETAIIDEALLNEVTGLVEWPVALRGGFDEAFLSVPRQALVSSMREHQKYFHIETLDGALVPAFITISNIESSNPQAVVYGNEKVIRPRLADAAFFFDTDKATSLAVKSERLESVLFQRDLGTLADKQRRIAQLAVALSGALGADEATVSSAGAVLKADLVSDMVGEFPELQGIAGRHYALNDGLSDGVADAIEQHYWPKFSGDQLPLTPESAALALADRLDTLVGIFGIGQSPTGSKDPFALRRASVAVIRLLLAYAPESDIRGVIGQAASEFDSGILLADTVDTVLHYLLERLPAHYEEVGVSVDMLRAVTAVGTQTIGDIDGRSQAIQGFAGSEAAMTLAAANKRVANILAKTGETIGNVDPALFEMSAETTLYESLEKTKNKLDKALSVSNYVESLNCLAGLRNDVDAFFEQVLVNADDDAIRLNRLALLKALRNQFLRVADLAVLAR</sequence>
<evidence type="ECO:0000256" key="8">
    <source>
        <dbReference type="ARBA" id="ARBA00022917"/>
    </source>
</evidence>
<comment type="subunit">
    <text evidence="3 11">Tetramer of two alpha and two beta subunits.</text>
</comment>